<dbReference type="Pfam" id="PF14280">
    <property type="entry name" value="DUF4365"/>
    <property type="match status" value="1"/>
</dbReference>
<evidence type="ECO:0000313" key="3">
    <source>
        <dbReference type="Proteomes" id="UP000655287"/>
    </source>
</evidence>
<dbReference type="EMBL" id="BOOU01000061">
    <property type="protein sequence ID" value="GII79656.1"/>
    <property type="molecule type" value="Genomic_DNA"/>
</dbReference>
<proteinExistence type="predicted"/>
<name>A0A919R4Q0_9ACTN</name>
<comment type="caution">
    <text evidence="2">The sequence shown here is derived from an EMBL/GenBank/DDBJ whole genome shotgun (WGS) entry which is preliminary data.</text>
</comment>
<feature type="domain" description="DUF4365" evidence="1">
    <location>
        <begin position="28"/>
        <end position="162"/>
    </location>
</feature>
<dbReference type="Proteomes" id="UP000655287">
    <property type="component" value="Unassembled WGS sequence"/>
</dbReference>
<accession>A0A919R4Q0</accession>
<dbReference type="AlphaFoldDB" id="A0A919R4Q0"/>
<sequence>MHVGTDDMLTAESILPKATLSPNGSKGRFGVAYLKTICSQAGIGVSENSPDEDVNAVDCEVQFEIGSVRVQVKCTSKFDIAGKSASWPIETTWQKKWQKCSVPVYLVLVILGYDKAHQWLEHQARGTLQHAAAFWIRVNDTGNGQTRIAIPKTQRLTAATLQIWENDLEACFFSGT</sequence>
<evidence type="ECO:0000259" key="1">
    <source>
        <dbReference type="Pfam" id="PF14280"/>
    </source>
</evidence>
<reference evidence="2" key="1">
    <citation type="submission" date="2021-01" db="EMBL/GenBank/DDBJ databases">
        <title>Whole genome shotgun sequence of Sphaerisporangium rufum NBRC 109079.</title>
        <authorList>
            <person name="Komaki H."/>
            <person name="Tamura T."/>
        </authorList>
    </citation>
    <scope>NUCLEOTIDE SEQUENCE</scope>
    <source>
        <strain evidence="2">NBRC 109079</strain>
    </source>
</reference>
<dbReference type="InterPro" id="IPR025375">
    <property type="entry name" value="DUF4365"/>
</dbReference>
<gene>
    <name evidence="2" type="ORF">Sru01_46380</name>
</gene>
<keyword evidence="3" id="KW-1185">Reference proteome</keyword>
<protein>
    <recommendedName>
        <fullName evidence="1">DUF4365 domain-containing protein</fullName>
    </recommendedName>
</protein>
<organism evidence="2 3">
    <name type="scientific">Sphaerisporangium rufum</name>
    <dbReference type="NCBI Taxonomy" id="1381558"/>
    <lineage>
        <taxon>Bacteria</taxon>
        <taxon>Bacillati</taxon>
        <taxon>Actinomycetota</taxon>
        <taxon>Actinomycetes</taxon>
        <taxon>Streptosporangiales</taxon>
        <taxon>Streptosporangiaceae</taxon>
        <taxon>Sphaerisporangium</taxon>
    </lineage>
</organism>
<evidence type="ECO:0000313" key="2">
    <source>
        <dbReference type="EMBL" id="GII79656.1"/>
    </source>
</evidence>